<feature type="transmembrane region" description="Helical" evidence="1">
    <location>
        <begin position="71"/>
        <end position="90"/>
    </location>
</feature>
<evidence type="ECO:0000313" key="3">
    <source>
        <dbReference type="EMBL" id="OZC03943.1"/>
    </source>
</evidence>
<accession>A0A259U1M3</accession>
<feature type="transmembrane region" description="Helical" evidence="1">
    <location>
        <begin position="275"/>
        <end position="292"/>
    </location>
</feature>
<feature type="domain" description="EamA" evidence="2">
    <location>
        <begin position="153"/>
        <end position="292"/>
    </location>
</feature>
<evidence type="ECO:0000256" key="1">
    <source>
        <dbReference type="SAM" id="Phobius"/>
    </source>
</evidence>
<feature type="transmembrane region" description="Helical" evidence="1">
    <location>
        <begin position="154"/>
        <end position="173"/>
    </location>
</feature>
<feature type="transmembrane region" description="Helical" evidence="1">
    <location>
        <begin position="248"/>
        <end position="269"/>
    </location>
</feature>
<keyword evidence="4" id="KW-1185">Reference proteome</keyword>
<comment type="caution">
    <text evidence="3">The sequence shown here is derived from an EMBL/GenBank/DDBJ whole genome shotgun (WGS) entry which is preliminary data.</text>
</comment>
<feature type="transmembrane region" description="Helical" evidence="1">
    <location>
        <begin position="185"/>
        <end position="206"/>
    </location>
</feature>
<dbReference type="InParanoid" id="A0A259U1M3"/>
<dbReference type="Proteomes" id="UP000216446">
    <property type="component" value="Unassembled WGS sequence"/>
</dbReference>
<dbReference type="FunCoup" id="A0A259U1M3">
    <property type="interactions" value="1"/>
</dbReference>
<dbReference type="GO" id="GO:0016020">
    <property type="term" value="C:membrane"/>
    <property type="evidence" value="ECO:0007669"/>
    <property type="project" value="InterPro"/>
</dbReference>
<sequence>MRTSPDPADRLGLSLAALSAATWALAGVWVRLLPGVPLATIVAGRLALALVALAPLAWVWRERLRLTPATWGLATLMVAYYGCAVAAFRFTAVAEGTLFINISPLFAVAWAVARGEAVRRGEAWGTALALAGVAVILAPSALEASGAAQDRLIGDALALLAALGMAAYAISFSRLRGADRAPEPLAVTLLTFGLGAVAALGLWAVQGDAALVGLDSPASWGALIALAVITTAIPTFAYSVASHRLPPILATTVRLLTPAFAAVAAWLVLGEVPSAWLIPGGALVLGGLLLSVRAKAA</sequence>
<feature type="transmembrane region" description="Helical" evidence="1">
    <location>
        <begin position="36"/>
        <end position="59"/>
    </location>
</feature>
<dbReference type="Pfam" id="PF00892">
    <property type="entry name" value="EamA"/>
    <property type="match status" value="2"/>
</dbReference>
<name>A0A259U1M3_9BACT</name>
<feature type="domain" description="EamA" evidence="2">
    <location>
        <begin position="11"/>
        <end position="137"/>
    </location>
</feature>
<dbReference type="InterPro" id="IPR000620">
    <property type="entry name" value="EamA_dom"/>
</dbReference>
<dbReference type="EMBL" id="MQWB01000001">
    <property type="protein sequence ID" value="OZC03943.1"/>
    <property type="molecule type" value="Genomic_DNA"/>
</dbReference>
<feature type="transmembrane region" description="Helical" evidence="1">
    <location>
        <begin position="125"/>
        <end position="142"/>
    </location>
</feature>
<organism evidence="3 4">
    <name type="scientific">Rubricoccus marinus</name>
    <dbReference type="NCBI Taxonomy" id="716817"/>
    <lineage>
        <taxon>Bacteria</taxon>
        <taxon>Pseudomonadati</taxon>
        <taxon>Rhodothermota</taxon>
        <taxon>Rhodothermia</taxon>
        <taxon>Rhodothermales</taxon>
        <taxon>Rubricoccaceae</taxon>
        <taxon>Rubricoccus</taxon>
    </lineage>
</organism>
<evidence type="ECO:0000259" key="2">
    <source>
        <dbReference type="Pfam" id="PF00892"/>
    </source>
</evidence>
<dbReference type="AlphaFoldDB" id="A0A259U1M3"/>
<dbReference type="PANTHER" id="PTHR22911">
    <property type="entry name" value="ACYL-MALONYL CONDENSING ENZYME-RELATED"/>
    <property type="match status" value="1"/>
</dbReference>
<evidence type="ECO:0000313" key="4">
    <source>
        <dbReference type="Proteomes" id="UP000216446"/>
    </source>
</evidence>
<proteinExistence type="predicted"/>
<dbReference type="SUPFAM" id="SSF103481">
    <property type="entry name" value="Multidrug resistance efflux transporter EmrE"/>
    <property type="match status" value="2"/>
</dbReference>
<feature type="transmembrane region" description="Helical" evidence="1">
    <location>
        <begin position="218"/>
        <end position="241"/>
    </location>
</feature>
<gene>
    <name evidence="3" type="ORF">BSZ36_13705</name>
</gene>
<keyword evidence="1" id="KW-0472">Membrane</keyword>
<dbReference type="InterPro" id="IPR037185">
    <property type="entry name" value="EmrE-like"/>
</dbReference>
<protein>
    <recommendedName>
        <fullName evidence="2">EamA domain-containing protein</fullName>
    </recommendedName>
</protein>
<keyword evidence="1" id="KW-0812">Transmembrane</keyword>
<feature type="transmembrane region" description="Helical" evidence="1">
    <location>
        <begin position="96"/>
        <end position="113"/>
    </location>
</feature>
<keyword evidence="1" id="KW-1133">Transmembrane helix</keyword>
<reference evidence="3 4" key="1">
    <citation type="submission" date="2016-11" db="EMBL/GenBank/DDBJ databases">
        <title>Study of marine rhodopsin-containing bacteria.</title>
        <authorList>
            <person name="Yoshizawa S."/>
            <person name="Kumagai Y."/>
            <person name="Kogure K."/>
        </authorList>
    </citation>
    <scope>NUCLEOTIDE SEQUENCE [LARGE SCALE GENOMIC DNA]</scope>
    <source>
        <strain evidence="3 4">SG-29</strain>
    </source>
</reference>
<dbReference type="RefSeq" id="WP_179271197.1">
    <property type="nucleotide sequence ID" value="NZ_MQWB01000001.1"/>
</dbReference>